<keyword evidence="2" id="KW-1185">Reference proteome</keyword>
<accession>A0A5N6SNN7</accession>
<dbReference type="EMBL" id="ML743585">
    <property type="protein sequence ID" value="KAE8136298.1"/>
    <property type="molecule type" value="Genomic_DNA"/>
</dbReference>
<evidence type="ECO:0000313" key="2">
    <source>
        <dbReference type="Proteomes" id="UP000325672"/>
    </source>
</evidence>
<dbReference type="GeneID" id="43635216"/>
<gene>
    <name evidence="1" type="ORF">BDV38DRAFT_113804</name>
</gene>
<protein>
    <submittedName>
        <fullName evidence="1">Uncharacterized protein</fullName>
    </submittedName>
</protein>
<name>A0A5N6SNN7_ASPPS</name>
<reference evidence="1 2" key="1">
    <citation type="submission" date="2019-04" db="EMBL/GenBank/DDBJ databases">
        <title>Friends and foes A comparative genomics study of 23 Aspergillus species from section Flavi.</title>
        <authorList>
            <consortium name="DOE Joint Genome Institute"/>
            <person name="Kjaerbolling I."/>
            <person name="Vesth T."/>
            <person name="Frisvad J.C."/>
            <person name="Nybo J.L."/>
            <person name="Theobald S."/>
            <person name="Kildgaard S."/>
            <person name="Isbrandt T."/>
            <person name="Kuo A."/>
            <person name="Sato A."/>
            <person name="Lyhne E.K."/>
            <person name="Kogle M.E."/>
            <person name="Wiebenga A."/>
            <person name="Kun R.S."/>
            <person name="Lubbers R.J."/>
            <person name="Makela M.R."/>
            <person name="Barry K."/>
            <person name="Chovatia M."/>
            <person name="Clum A."/>
            <person name="Daum C."/>
            <person name="Haridas S."/>
            <person name="He G."/>
            <person name="LaButti K."/>
            <person name="Lipzen A."/>
            <person name="Mondo S."/>
            <person name="Riley R."/>
            <person name="Salamov A."/>
            <person name="Simmons B.A."/>
            <person name="Magnuson J.K."/>
            <person name="Henrissat B."/>
            <person name="Mortensen U.H."/>
            <person name="Larsen T.O."/>
            <person name="Devries R.P."/>
            <person name="Grigoriev I.V."/>
            <person name="Machida M."/>
            <person name="Baker S.E."/>
            <person name="Andersen M.R."/>
        </authorList>
    </citation>
    <scope>NUCLEOTIDE SEQUENCE [LARGE SCALE GENOMIC DNA]</scope>
    <source>
        <strain evidence="1 2">CBS 117625</strain>
    </source>
</reference>
<proteinExistence type="predicted"/>
<organism evidence="1 2">
    <name type="scientific">Aspergillus pseudotamarii</name>
    <dbReference type="NCBI Taxonomy" id="132259"/>
    <lineage>
        <taxon>Eukaryota</taxon>
        <taxon>Fungi</taxon>
        <taxon>Dikarya</taxon>
        <taxon>Ascomycota</taxon>
        <taxon>Pezizomycotina</taxon>
        <taxon>Eurotiomycetes</taxon>
        <taxon>Eurotiomycetidae</taxon>
        <taxon>Eurotiales</taxon>
        <taxon>Aspergillaceae</taxon>
        <taxon>Aspergillus</taxon>
        <taxon>Aspergillus subgen. Circumdati</taxon>
    </lineage>
</organism>
<evidence type="ECO:0000313" key="1">
    <source>
        <dbReference type="EMBL" id="KAE8136298.1"/>
    </source>
</evidence>
<dbReference type="Proteomes" id="UP000325672">
    <property type="component" value="Unassembled WGS sequence"/>
</dbReference>
<sequence length="83" mass="9692">MYMLLYVSYIIIHPVTLSPVSRLFCKPTVTRFIPGNNPKSIRFLDQKLSKRNKTKIKSPLTPEWNYSGREHTRSFLNTKPPAK</sequence>
<dbReference type="AlphaFoldDB" id="A0A5N6SNN7"/>
<dbReference type="RefSeq" id="XP_031912361.1">
    <property type="nucleotide sequence ID" value="XM_032051006.1"/>
</dbReference>